<dbReference type="GO" id="GO:0009236">
    <property type="term" value="P:cobalamin biosynthetic process"/>
    <property type="evidence" value="ECO:0007669"/>
    <property type="project" value="InterPro"/>
</dbReference>
<keyword evidence="1" id="KW-0812">Transmembrane</keyword>
<evidence type="ECO:0000256" key="1">
    <source>
        <dbReference type="SAM" id="Phobius"/>
    </source>
</evidence>
<keyword evidence="1" id="KW-1133">Transmembrane helix</keyword>
<dbReference type="Pfam" id="PF03186">
    <property type="entry name" value="CobD_Cbib"/>
    <property type="match status" value="1"/>
</dbReference>
<reference evidence="2 3" key="1">
    <citation type="submission" date="2014-07" db="EMBL/GenBank/DDBJ databases">
        <title>Draft Genome Sequences of Environmental Pseudomonas syringae strains.</title>
        <authorList>
            <person name="Baltrus D.A."/>
            <person name="Berge O."/>
            <person name="Morris C."/>
        </authorList>
    </citation>
    <scope>NUCLEOTIDE SEQUENCE [LARGE SCALE GENOMIC DNA]</scope>
    <source>
        <strain evidence="2 3">CEB003</strain>
    </source>
</reference>
<comment type="caution">
    <text evidence="2">The sequence shown here is derived from an EMBL/GenBank/DDBJ whole genome shotgun (WGS) entry which is preliminary data.</text>
</comment>
<dbReference type="InterPro" id="IPR004485">
    <property type="entry name" value="Cobalamin_biosynth_CobD/CbiB"/>
</dbReference>
<dbReference type="AlphaFoldDB" id="A0A085VH14"/>
<dbReference type="PATRIC" id="fig|317.174.peg.716"/>
<sequence length="74" mass="7882">MSVALSCLAGVGLDGMFGEARRGHPLVAFGRLADRLEQHFNGPDGRGWRSHGVTAWCLAVVPLTVAAWLLSLLP</sequence>
<evidence type="ECO:0000313" key="2">
    <source>
        <dbReference type="EMBL" id="KFE54727.1"/>
    </source>
</evidence>
<evidence type="ECO:0000313" key="3">
    <source>
        <dbReference type="Proteomes" id="UP000028643"/>
    </source>
</evidence>
<protein>
    <submittedName>
        <fullName evidence="2">Cobalamin biosynthesis protein CobD</fullName>
    </submittedName>
</protein>
<dbReference type="RefSeq" id="WP_047572269.1">
    <property type="nucleotide sequence ID" value="NZ_JPQT01000051.1"/>
</dbReference>
<accession>A0A085VH14</accession>
<dbReference type="GO" id="GO:0016020">
    <property type="term" value="C:membrane"/>
    <property type="evidence" value="ECO:0007669"/>
    <property type="project" value="InterPro"/>
</dbReference>
<dbReference type="EMBL" id="JPQT01000051">
    <property type="protein sequence ID" value="KFE54727.1"/>
    <property type="molecule type" value="Genomic_DNA"/>
</dbReference>
<feature type="transmembrane region" description="Helical" evidence="1">
    <location>
        <begin position="53"/>
        <end position="73"/>
    </location>
</feature>
<keyword evidence="1" id="KW-0472">Membrane</keyword>
<dbReference type="GO" id="GO:0048472">
    <property type="term" value="F:threonine-phosphate decarboxylase activity"/>
    <property type="evidence" value="ECO:0007669"/>
    <property type="project" value="InterPro"/>
</dbReference>
<gene>
    <name evidence="2" type="ORF">IV02_03555</name>
</gene>
<organism evidence="2 3">
    <name type="scientific">Pseudomonas syringae</name>
    <dbReference type="NCBI Taxonomy" id="317"/>
    <lineage>
        <taxon>Bacteria</taxon>
        <taxon>Pseudomonadati</taxon>
        <taxon>Pseudomonadota</taxon>
        <taxon>Gammaproteobacteria</taxon>
        <taxon>Pseudomonadales</taxon>
        <taxon>Pseudomonadaceae</taxon>
        <taxon>Pseudomonas</taxon>
    </lineage>
</organism>
<name>A0A085VH14_PSESX</name>
<dbReference type="Proteomes" id="UP000028643">
    <property type="component" value="Unassembled WGS sequence"/>
</dbReference>
<proteinExistence type="predicted"/>
<feature type="non-terminal residue" evidence="2">
    <location>
        <position position="74"/>
    </location>
</feature>